<feature type="compositionally biased region" description="Polar residues" evidence="1">
    <location>
        <begin position="214"/>
        <end position="223"/>
    </location>
</feature>
<keyword evidence="5" id="KW-1185">Reference proteome</keyword>
<feature type="region of interest" description="Disordered" evidence="1">
    <location>
        <begin position="720"/>
        <end position="761"/>
    </location>
</feature>
<evidence type="ECO:0000313" key="5">
    <source>
        <dbReference type="Proteomes" id="UP001372338"/>
    </source>
</evidence>
<keyword evidence="2" id="KW-0472">Membrane</keyword>
<dbReference type="SMART" id="SM00165">
    <property type="entry name" value="UBA"/>
    <property type="match status" value="2"/>
</dbReference>
<feature type="compositionally biased region" description="Polar residues" evidence="1">
    <location>
        <begin position="407"/>
        <end position="430"/>
    </location>
</feature>
<feature type="compositionally biased region" description="Basic and acidic residues" evidence="1">
    <location>
        <begin position="431"/>
        <end position="440"/>
    </location>
</feature>
<dbReference type="PANTHER" id="PTHR35294:SF1">
    <property type="entry name" value="OS05G0409000 PROTEIN"/>
    <property type="match status" value="1"/>
</dbReference>
<feature type="compositionally biased region" description="Low complexity" evidence="1">
    <location>
        <begin position="145"/>
        <end position="157"/>
    </location>
</feature>
<keyword evidence="2" id="KW-0812">Transmembrane</keyword>
<name>A0AAN9FHW2_CROPI</name>
<evidence type="ECO:0000313" key="4">
    <source>
        <dbReference type="EMBL" id="KAK7276629.1"/>
    </source>
</evidence>
<feature type="transmembrane region" description="Helical" evidence="2">
    <location>
        <begin position="56"/>
        <end position="78"/>
    </location>
</feature>
<dbReference type="PANTHER" id="PTHR35294">
    <property type="entry name" value="UBIQUITIN-ASSOCIATED/TRANSLATION ELONGATION FACTOR EF1B PROTEIN"/>
    <property type="match status" value="1"/>
</dbReference>
<dbReference type="SUPFAM" id="SSF46934">
    <property type="entry name" value="UBA-like"/>
    <property type="match status" value="1"/>
</dbReference>
<dbReference type="PROSITE" id="PS50030">
    <property type="entry name" value="UBA"/>
    <property type="match status" value="1"/>
</dbReference>
<evidence type="ECO:0000256" key="1">
    <source>
        <dbReference type="SAM" id="MobiDB-lite"/>
    </source>
</evidence>
<dbReference type="AlphaFoldDB" id="A0AAN9FHW2"/>
<comment type="caution">
    <text evidence="4">The sequence shown here is derived from an EMBL/GenBank/DDBJ whole genome shotgun (WGS) entry which is preliminary data.</text>
</comment>
<dbReference type="Gene3D" id="1.10.8.10">
    <property type="entry name" value="DNA helicase RuvA subunit, C-terminal domain"/>
    <property type="match status" value="1"/>
</dbReference>
<keyword evidence="2" id="KW-1133">Transmembrane helix</keyword>
<feature type="region of interest" description="Disordered" evidence="1">
    <location>
        <begin position="129"/>
        <end position="157"/>
    </location>
</feature>
<evidence type="ECO:0000256" key="2">
    <source>
        <dbReference type="SAM" id="Phobius"/>
    </source>
</evidence>
<dbReference type="InterPro" id="IPR015940">
    <property type="entry name" value="UBA"/>
</dbReference>
<dbReference type="Pfam" id="PF22562">
    <property type="entry name" value="UBA_7"/>
    <property type="match status" value="1"/>
</dbReference>
<evidence type="ECO:0000259" key="3">
    <source>
        <dbReference type="PROSITE" id="PS50030"/>
    </source>
</evidence>
<feature type="compositionally biased region" description="Polar residues" evidence="1">
    <location>
        <begin position="485"/>
        <end position="508"/>
    </location>
</feature>
<proteinExistence type="predicted"/>
<feature type="compositionally biased region" description="Basic and acidic residues" evidence="1">
    <location>
        <begin position="193"/>
        <end position="202"/>
    </location>
</feature>
<organism evidence="4 5">
    <name type="scientific">Crotalaria pallida</name>
    <name type="common">Smooth rattlebox</name>
    <name type="synonym">Crotalaria striata</name>
    <dbReference type="NCBI Taxonomy" id="3830"/>
    <lineage>
        <taxon>Eukaryota</taxon>
        <taxon>Viridiplantae</taxon>
        <taxon>Streptophyta</taxon>
        <taxon>Embryophyta</taxon>
        <taxon>Tracheophyta</taxon>
        <taxon>Spermatophyta</taxon>
        <taxon>Magnoliopsida</taxon>
        <taxon>eudicotyledons</taxon>
        <taxon>Gunneridae</taxon>
        <taxon>Pentapetalae</taxon>
        <taxon>rosids</taxon>
        <taxon>fabids</taxon>
        <taxon>Fabales</taxon>
        <taxon>Fabaceae</taxon>
        <taxon>Papilionoideae</taxon>
        <taxon>50 kb inversion clade</taxon>
        <taxon>genistoids sensu lato</taxon>
        <taxon>core genistoids</taxon>
        <taxon>Crotalarieae</taxon>
        <taxon>Crotalaria</taxon>
    </lineage>
</organism>
<feature type="compositionally biased region" description="Basic residues" evidence="1">
    <location>
        <begin position="257"/>
        <end position="266"/>
    </location>
</feature>
<sequence>MLLAQLAIPSKLMQSFRFNSIGKNFRGDIRLSTFIHSVVFVTKKKIQRHCRKKKHLVVLVPTLYLSSYSFVYCIASFLPDLSFFFKTLILLLPPKTYLCLTISEISAASSSSPNLRFWLLLSKEMSSSSQSKSKDKKPSKEAQKASAKPAGTANAAAGVPSSAYNPLSGTFHTLEVVSASSSTSPMHSNSRFRNIDETDEHPGGSVVSSIEYDSVSNNGSWSGESEDHKEKASNTPIRPESVPGADNDKREKIRQKNEKKHQRQKERRAQELHERCNGYLMSRKLEALAQQLVAMGFPHERATMALILNEGRVEESVAWLFESGEEDNRKDKTIGSGNLKIDISEELARVADMEIRYGCSKQEVERVIVSCEGDLDKAAETLREIKQDPPMAPPKPEETGDPLIISNPKQSGVASQSQRPLTKPVSSPNQQRRDEKEFNRAKAAAVVGASPESSNRNMQPLKRTQPKSEWAKPQQATIPADKRSPPSTGSNPSVSLASPLQVSPQPSKTEAHRYMAVGSDHKNFQPGAAREPAIAMPRPQTVNAKQVPATNMSSSPPGIAEANWYPTNSVEAMRSNAFASHTPTIGSFNQNYLSSNQIYHQLQYQPQQQYISDSSYSFDPQATNIGNIMLNRNGASPSLAAAASLGLFSGLGSAAASGASSPVDWSSGGSMHYDYTNIDWSVDKSITSPRSKAVWLGVAPFSKISAQLYGSNASGMTGQTSFRSGSSNGGMVSMSGLQDGGLGSAETSGGGSREWSSPFEGKDLFSLPRQFVSSPSL</sequence>
<feature type="region of interest" description="Disordered" evidence="1">
    <location>
        <begin position="384"/>
        <end position="509"/>
    </location>
</feature>
<feature type="compositionally biased region" description="Basic and acidic residues" evidence="1">
    <location>
        <begin position="132"/>
        <end position="143"/>
    </location>
</feature>
<feature type="domain" description="UBA" evidence="3">
    <location>
        <begin position="271"/>
        <end position="323"/>
    </location>
</feature>
<dbReference type="InterPro" id="IPR009060">
    <property type="entry name" value="UBA-like_sf"/>
</dbReference>
<feature type="compositionally biased region" description="Basic and acidic residues" evidence="1">
    <location>
        <begin position="246"/>
        <end position="256"/>
    </location>
</feature>
<protein>
    <recommendedName>
        <fullName evidence="3">UBA domain-containing protein</fullName>
    </recommendedName>
</protein>
<feature type="compositionally biased region" description="Polar residues" evidence="1">
    <location>
        <begin position="180"/>
        <end position="192"/>
    </location>
</feature>
<feature type="compositionally biased region" description="Low complexity" evidence="1">
    <location>
        <begin position="724"/>
        <end position="736"/>
    </location>
</feature>
<feature type="compositionally biased region" description="Gly residues" evidence="1">
    <location>
        <begin position="738"/>
        <end position="752"/>
    </location>
</feature>
<dbReference type="Proteomes" id="UP001372338">
    <property type="component" value="Unassembled WGS sequence"/>
</dbReference>
<feature type="region of interest" description="Disordered" evidence="1">
    <location>
        <begin position="180"/>
        <end position="271"/>
    </location>
</feature>
<accession>A0AAN9FHW2</accession>
<dbReference type="EMBL" id="JAYWIO010000003">
    <property type="protein sequence ID" value="KAK7276629.1"/>
    <property type="molecule type" value="Genomic_DNA"/>
</dbReference>
<gene>
    <name evidence="4" type="ORF">RIF29_17772</name>
</gene>
<reference evidence="4 5" key="1">
    <citation type="submission" date="2024-01" db="EMBL/GenBank/DDBJ databases">
        <title>The genomes of 5 underutilized Papilionoideae crops provide insights into root nodulation and disease resistanc.</title>
        <authorList>
            <person name="Yuan L."/>
        </authorList>
    </citation>
    <scope>NUCLEOTIDE SEQUENCE [LARGE SCALE GENOMIC DNA]</scope>
    <source>
        <strain evidence="4">ZHUSHIDOU_FW_LH</strain>
        <tissue evidence="4">Leaf</tissue>
    </source>
</reference>